<dbReference type="Proteomes" id="UP000612585">
    <property type="component" value="Unassembled WGS sequence"/>
</dbReference>
<dbReference type="RefSeq" id="WP_204007810.1">
    <property type="nucleotide sequence ID" value="NZ_BOPG01000076.1"/>
</dbReference>
<organism evidence="4 5">
    <name type="scientific">Virgisporangium aurantiacum</name>
    <dbReference type="NCBI Taxonomy" id="175570"/>
    <lineage>
        <taxon>Bacteria</taxon>
        <taxon>Bacillati</taxon>
        <taxon>Actinomycetota</taxon>
        <taxon>Actinomycetes</taxon>
        <taxon>Micromonosporales</taxon>
        <taxon>Micromonosporaceae</taxon>
        <taxon>Virgisporangium</taxon>
    </lineage>
</organism>
<reference evidence="4" key="1">
    <citation type="submission" date="2021-01" db="EMBL/GenBank/DDBJ databases">
        <title>Whole genome shotgun sequence of Virgisporangium aurantiacum NBRC 16421.</title>
        <authorList>
            <person name="Komaki H."/>
            <person name="Tamura T."/>
        </authorList>
    </citation>
    <scope>NUCLEOTIDE SEQUENCE</scope>
    <source>
        <strain evidence="4">NBRC 16421</strain>
    </source>
</reference>
<keyword evidence="2" id="KW-1133">Transmembrane helix</keyword>
<feature type="transmembrane region" description="Helical" evidence="2">
    <location>
        <begin position="39"/>
        <end position="60"/>
    </location>
</feature>
<dbReference type="InterPro" id="IPR025326">
    <property type="entry name" value="DUF4232"/>
</dbReference>
<keyword evidence="2" id="KW-0472">Membrane</keyword>
<feature type="domain" description="DUF4232" evidence="3">
    <location>
        <begin position="113"/>
        <end position="239"/>
    </location>
</feature>
<sequence length="252" mass="26370">MSDHFDTWLDRQRIEPLAPPPGAFERAAQGAARRRRRRAVTAAGVGVLVITAVAMGSVSWGREAAPPIGPVPTDTRTGTTTAAEPPPSSTPSAASSRPTPSGSGTGRADVARCTVADLRVTVEADPRPYGPDHYGMKLVLTNIAPQRCLLTGYPRVAFAQGPDGPTVGADFTRTPSARQLELRMAQGAAGEVSMRLARAGTYDPAACRPAPVAGFRVYPPEQSESVFVPYPTETCSVPGVDPPTIMPATPSV</sequence>
<feature type="region of interest" description="Disordered" evidence="1">
    <location>
        <begin position="1"/>
        <end position="23"/>
    </location>
</feature>
<evidence type="ECO:0000256" key="2">
    <source>
        <dbReference type="SAM" id="Phobius"/>
    </source>
</evidence>
<feature type="compositionally biased region" description="Low complexity" evidence="1">
    <location>
        <begin position="72"/>
        <end position="83"/>
    </location>
</feature>
<evidence type="ECO:0000313" key="5">
    <source>
        <dbReference type="Proteomes" id="UP000612585"/>
    </source>
</evidence>
<dbReference type="AlphaFoldDB" id="A0A8J3ZG54"/>
<name>A0A8J3ZG54_9ACTN</name>
<gene>
    <name evidence="4" type="ORF">Vau01_097880</name>
</gene>
<protein>
    <recommendedName>
        <fullName evidence="3">DUF4232 domain-containing protein</fullName>
    </recommendedName>
</protein>
<comment type="caution">
    <text evidence="4">The sequence shown here is derived from an EMBL/GenBank/DDBJ whole genome shotgun (WGS) entry which is preliminary data.</text>
</comment>
<dbReference type="Pfam" id="PF14016">
    <property type="entry name" value="DUF4232"/>
    <property type="match status" value="1"/>
</dbReference>
<feature type="compositionally biased region" description="Low complexity" evidence="1">
    <location>
        <begin position="90"/>
        <end position="102"/>
    </location>
</feature>
<evidence type="ECO:0000313" key="4">
    <source>
        <dbReference type="EMBL" id="GIJ62272.1"/>
    </source>
</evidence>
<keyword evidence="5" id="KW-1185">Reference proteome</keyword>
<feature type="region of interest" description="Disordered" evidence="1">
    <location>
        <begin position="61"/>
        <end position="110"/>
    </location>
</feature>
<accession>A0A8J3ZG54</accession>
<feature type="compositionally biased region" description="Basic and acidic residues" evidence="1">
    <location>
        <begin position="1"/>
        <end position="14"/>
    </location>
</feature>
<keyword evidence="2" id="KW-0812">Transmembrane</keyword>
<proteinExistence type="predicted"/>
<evidence type="ECO:0000256" key="1">
    <source>
        <dbReference type="SAM" id="MobiDB-lite"/>
    </source>
</evidence>
<dbReference type="EMBL" id="BOPG01000076">
    <property type="protein sequence ID" value="GIJ62272.1"/>
    <property type="molecule type" value="Genomic_DNA"/>
</dbReference>
<evidence type="ECO:0000259" key="3">
    <source>
        <dbReference type="Pfam" id="PF14016"/>
    </source>
</evidence>